<dbReference type="PANTHER" id="PTHR47707:SF1">
    <property type="entry name" value="NUDIX HYDROLASE FAMILY PROTEIN"/>
    <property type="match status" value="1"/>
</dbReference>
<evidence type="ECO:0000256" key="3">
    <source>
        <dbReference type="ARBA" id="ARBA00022457"/>
    </source>
</evidence>
<evidence type="ECO:0000256" key="10">
    <source>
        <dbReference type="ARBA" id="ARBA00035861"/>
    </source>
</evidence>
<keyword evidence="5" id="KW-0479">Metal-binding</keyword>
<dbReference type="Pfam" id="PF00293">
    <property type="entry name" value="NUDIX"/>
    <property type="match status" value="1"/>
</dbReference>
<evidence type="ECO:0000256" key="8">
    <source>
        <dbReference type="ARBA" id="ARBA00022842"/>
    </source>
</evidence>
<evidence type="ECO:0000313" key="18">
    <source>
        <dbReference type="EMBL" id="HFH28262.1"/>
    </source>
</evidence>
<evidence type="ECO:0000256" key="1">
    <source>
        <dbReference type="ARBA" id="ARBA00001946"/>
    </source>
</evidence>
<dbReference type="InterPro" id="IPR020476">
    <property type="entry name" value="Nudix_hydrolase"/>
</dbReference>
<dbReference type="GO" id="GO:0044715">
    <property type="term" value="F:8-oxo-dGDP phosphatase activity"/>
    <property type="evidence" value="ECO:0007669"/>
    <property type="project" value="TreeGrafter"/>
</dbReference>
<evidence type="ECO:0000259" key="17">
    <source>
        <dbReference type="PROSITE" id="PS51462"/>
    </source>
</evidence>
<evidence type="ECO:0000256" key="5">
    <source>
        <dbReference type="ARBA" id="ARBA00022723"/>
    </source>
</evidence>
<dbReference type="GO" id="GO:0046872">
    <property type="term" value="F:metal ion binding"/>
    <property type="evidence" value="ECO:0007669"/>
    <property type="project" value="UniProtKB-KW"/>
</dbReference>
<keyword evidence="6" id="KW-0227">DNA damage</keyword>
<comment type="catalytic activity">
    <reaction evidence="10">
        <text>8-oxo-dGTP + H2O = 8-oxo-dGMP + diphosphate + H(+)</text>
        <dbReference type="Rhea" id="RHEA:31575"/>
        <dbReference type="ChEBI" id="CHEBI:15377"/>
        <dbReference type="ChEBI" id="CHEBI:15378"/>
        <dbReference type="ChEBI" id="CHEBI:33019"/>
        <dbReference type="ChEBI" id="CHEBI:63224"/>
        <dbReference type="ChEBI" id="CHEBI:77896"/>
        <dbReference type="EC" id="3.6.1.55"/>
    </reaction>
</comment>
<evidence type="ECO:0000256" key="2">
    <source>
        <dbReference type="ARBA" id="ARBA00005582"/>
    </source>
</evidence>
<dbReference type="GO" id="GO:0006281">
    <property type="term" value="P:DNA repair"/>
    <property type="evidence" value="ECO:0007669"/>
    <property type="project" value="UniProtKB-KW"/>
</dbReference>
<dbReference type="PROSITE" id="PS51462">
    <property type="entry name" value="NUDIX"/>
    <property type="match status" value="1"/>
</dbReference>
<evidence type="ECO:0000256" key="7">
    <source>
        <dbReference type="ARBA" id="ARBA00022801"/>
    </source>
</evidence>
<feature type="domain" description="Nudix hydrolase" evidence="17">
    <location>
        <begin position="28"/>
        <end position="155"/>
    </location>
</feature>
<gene>
    <name evidence="18" type="ORF">ENS59_01945</name>
</gene>
<evidence type="ECO:0000256" key="9">
    <source>
        <dbReference type="ARBA" id="ARBA00023204"/>
    </source>
</evidence>
<evidence type="ECO:0000256" key="6">
    <source>
        <dbReference type="ARBA" id="ARBA00022763"/>
    </source>
</evidence>
<dbReference type="GO" id="GO:0008413">
    <property type="term" value="F:8-oxo-7,8-dihydroguanosine triphosphate pyrophosphatase activity"/>
    <property type="evidence" value="ECO:0007669"/>
    <property type="project" value="TreeGrafter"/>
</dbReference>
<dbReference type="GO" id="GO:0044716">
    <property type="term" value="F:8-oxo-GDP phosphatase activity"/>
    <property type="evidence" value="ECO:0007669"/>
    <property type="project" value="TreeGrafter"/>
</dbReference>
<evidence type="ECO:0000256" key="13">
    <source>
        <dbReference type="ARBA" id="ARBA00040794"/>
    </source>
</evidence>
<comment type="catalytic activity">
    <reaction evidence="11">
        <text>8-oxo-GTP + H2O = 8-oxo-GMP + diphosphate + H(+)</text>
        <dbReference type="Rhea" id="RHEA:67616"/>
        <dbReference type="ChEBI" id="CHEBI:15377"/>
        <dbReference type="ChEBI" id="CHEBI:15378"/>
        <dbReference type="ChEBI" id="CHEBI:33019"/>
        <dbReference type="ChEBI" id="CHEBI:143553"/>
        <dbReference type="ChEBI" id="CHEBI:145694"/>
    </reaction>
</comment>
<comment type="similarity">
    <text evidence="2">Belongs to the Nudix hydrolase family.</text>
</comment>
<name>A0A7C3I566_9SPIR</name>
<dbReference type="InterPro" id="IPR015797">
    <property type="entry name" value="NUDIX_hydrolase-like_dom_sf"/>
</dbReference>
<evidence type="ECO:0000256" key="12">
    <source>
        <dbReference type="ARBA" id="ARBA00038905"/>
    </source>
</evidence>
<evidence type="ECO:0000256" key="14">
    <source>
        <dbReference type="ARBA" id="ARBA00041592"/>
    </source>
</evidence>
<organism evidence="18">
    <name type="scientific">Gracilinema caldarium</name>
    <dbReference type="NCBI Taxonomy" id="215591"/>
    <lineage>
        <taxon>Bacteria</taxon>
        <taxon>Pseudomonadati</taxon>
        <taxon>Spirochaetota</taxon>
        <taxon>Spirochaetia</taxon>
        <taxon>Spirochaetales</taxon>
        <taxon>Breznakiellaceae</taxon>
        <taxon>Gracilinema</taxon>
    </lineage>
</organism>
<evidence type="ECO:0000256" key="16">
    <source>
        <dbReference type="ARBA" id="ARBA00042798"/>
    </source>
</evidence>
<keyword evidence="7 18" id="KW-0378">Hydrolase</keyword>
<accession>A0A7C3I566</accession>
<dbReference type="EC" id="3.6.1.55" evidence="12"/>
<keyword evidence="9" id="KW-0234">DNA repair</keyword>
<dbReference type="InterPro" id="IPR047127">
    <property type="entry name" value="MutT-like"/>
</dbReference>
<dbReference type="EMBL" id="DSVL01000060">
    <property type="protein sequence ID" value="HFH28262.1"/>
    <property type="molecule type" value="Genomic_DNA"/>
</dbReference>
<evidence type="ECO:0000256" key="15">
    <source>
        <dbReference type="ARBA" id="ARBA00041979"/>
    </source>
</evidence>
<dbReference type="CDD" id="cd03425">
    <property type="entry name" value="NUDIX_MutT_NudA_like"/>
    <property type="match status" value="1"/>
</dbReference>
<keyword evidence="3" id="KW-0515">Mutator protein</keyword>
<protein>
    <recommendedName>
        <fullName evidence="13">8-oxo-dGTP diphosphatase</fullName>
        <ecNumber evidence="12">3.6.1.55</ecNumber>
    </recommendedName>
    <alternativeName>
        <fullName evidence="16">7,8-dihydro-8-oxoguanine-triphosphatase</fullName>
    </alternativeName>
    <alternativeName>
        <fullName evidence="15">Mutator protein MutT</fullName>
    </alternativeName>
    <alternativeName>
        <fullName evidence="14">dGTP pyrophosphohydrolase</fullName>
    </alternativeName>
</protein>
<evidence type="ECO:0000256" key="11">
    <source>
        <dbReference type="ARBA" id="ARBA00036904"/>
    </source>
</evidence>
<comment type="caution">
    <text evidence="18">The sequence shown here is derived from an EMBL/GenBank/DDBJ whole genome shotgun (WGS) entry which is preliminary data.</text>
</comment>
<sequence>MGQSPPREPISSSLQFYFFKGRSVDSNILSRSVAGICIKDHKIFIAKRIPGGSMGERWEFPGGKVEPGETDEEALIREYQEELGSPVTVGPCIAQAEFEHHDQKRQLFAYTVDIPDMDYVLTEHTQWRWATIDEIETLNFADSDKKLLSALRQYLQG</sequence>
<keyword evidence="8" id="KW-0460">Magnesium</keyword>
<dbReference type="InterPro" id="IPR000086">
    <property type="entry name" value="NUDIX_hydrolase_dom"/>
</dbReference>
<dbReference type="GO" id="GO:0035539">
    <property type="term" value="F:8-oxo-7,8-dihydrodeoxyguanosine triphosphate pyrophosphatase activity"/>
    <property type="evidence" value="ECO:0007669"/>
    <property type="project" value="UniProtKB-EC"/>
</dbReference>
<dbReference type="AlphaFoldDB" id="A0A7C3I566"/>
<proteinExistence type="inferred from homology"/>
<dbReference type="Gene3D" id="3.90.79.10">
    <property type="entry name" value="Nucleoside Triphosphate Pyrophosphohydrolase"/>
    <property type="match status" value="1"/>
</dbReference>
<dbReference type="SUPFAM" id="SSF55811">
    <property type="entry name" value="Nudix"/>
    <property type="match status" value="1"/>
</dbReference>
<dbReference type="PRINTS" id="PR00502">
    <property type="entry name" value="NUDIXFAMILY"/>
</dbReference>
<keyword evidence="4" id="KW-0235">DNA replication</keyword>
<comment type="cofactor">
    <cofactor evidence="1">
        <name>Mg(2+)</name>
        <dbReference type="ChEBI" id="CHEBI:18420"/>
    </cofactor>
</comment>
<evidence type="ECO:0000256" key="4">
    <source>
        <dbReference type="ARBA" id="ARBA00022705"/>
    </source>
</evidence>
<reference evidence="18" key="1">
    <citation type="journal article" date="2020" name="mSystems">
        <title>Genome- and Community-Level Interaction Insights into Carbon Utilization and Element Cycling Functions of Hydrothermarchaeota in Hydrothermal Sediment.</title>
        <authorList>
            <person name="Zhou Z."/>
            <person name="Liu Y."/>
            <person name="Xu W."/>
            <person name="Pan J."/>
            <person name="Luo Z.H."/>
            <person name="Li M."/>
        </authorList>
    </citation>
    <scope>NUCLEOTIDE SEQUENCE [LARGE SCALE GENOMIC DNA]</scope>
    <source>
        <strain evidence="18">SpSt-503</strain>
    </source>
</reference>
<dbReference type="GO" id="GO:0006260">
    <property type="term" value="P:DNA replication"/>
    <property type="evidence" value="ECO:0007669"/>
    <property type="project" value="UniProtKB-KW"/>
</dbReference>
<dbReference type="PANTHER" id="PTHR47707">
    <property type="entry name" value="8-OXO-DGTP DIPHOSPHATASE"/>
    <property type="match status" value="1"/>
</dbReference>